<dbReference type="OrthoDB" id="5390at2759"/>
<organism evidence="4 5">
    <name type="scientific">Lupinus albus</name>
    <name type="common">White lupine</name>
    <name type="synonym">Lupinus termis</name>
    <dbReference type="NCBI Taxonomy" id="3870"/>
    <lineage>
        <taxon>Eukaryota</taxon>
        <taxon>Viridiplantae</taxon>
        <taxon>Streptophyta</taxon>
        <taxon>Embryophyta</taxon>
        <taxon>Tracheophyta</taxon>
        <taxon>Spermatophyta</taxon>
        <taxon>Magnoliopsida</taxon>
        <taxon>eudicotyledons</taxon>
        <taxon>Gunneridae</taxon>
        <taxon>Pentapetalae</taxon>
        <taxon>rosids</taxon>
        <taxon>fabids</taxon>
        <taxon>Fabales</taxon>
        <taxon>Fabaceae</taxon>
        <taxon>Papilionoideae</taxon>
        <taxon>50 kb inversion clade</taxon>
        <taxon>genistoids sensu lato</taxon>
        <taxon>core genistoids</taxon>
        <taxon>Genisteae</taxon>
        <taxon>Lupinus</taxon>
    </lineage>
</organism>
<feature type="compositionally biased region" description="Basic residues" evidence="3">
    <location>
        <begin position="16"/>
        <end position="29"/>
    </location>
</feature>
<evidence type="ECO:0000256" key="2">
    <source>
        <dbReference type="SAM" id="Coils"/>
    </source>
</evidence>
<gene>
    <name evidence="4" type="ORF">Lalb_Chr18g0059201</name>
</gene>
<dbReference type="Proteomes" id="UP000447434">
    <property type="component" value="Chromosome 18"/>
</dbReference>
<feature type="region of interest" description="Disordered" evidence="3">
    <location>
        <begin position="1"/>
        <end position="33"/>
    </location>
</feature>
<dbReference type="GO" id="GO:0000028">
    <property type="term" value="P:ribosomal small subunit assembly"/>
    <property type="evidence" value="ECO:0007669"/>
    <property type="project" value="TreeGrafter"/>
</dbReference>
<dbReference type="Gene3D" id="6.10.250.1770">
    <property type="match status" value="1"/>
</dbReference>
<dbReference type="PANTHER" id="PTHR13191:SF0">
    <property type="entry name" value="RIBOSOMAL RNA-PROCESSING PROTEIN 7 HOMOLOG A-RELATED"/>
    <property type="match status" value="1"/>
</dbReference>
<dbReference type="PANTHER" id="PTHR13191">
    <property type="entry name" value="RIBOSOMAL RNA PROCESSING PROTEIN 7-RELATED"/>
    <property type="match status" value="1"/>
</dbReference>
<dbReference type="GO" id="GO:0006364">
    <property type="term" value="P:rRNA processing"/>
    <property type="evidence" value="ECO:0007669"/>
    <property type="project" value="TreeGrafter"/>
</dbReference>
<evidence type="ECO:0000313" key="5">
    <source>
        <dbReference type="Proteomes" id="UP000447434"/>
    </source>
</evidence>
<evidence type="ECO:0000256" key="3">
    <source>
        <dbReference type="SAM" id="MobiDB-lite"/>
    </source>
</evidence>
<dbReference type="EMBL" id="WOCE01000018">
    <property type="protein sequence ID" value="KAE9594948.1"/>
    <property type="molecule type" value="Genomic_DNA"/>
</dbReference>
<dbReference type="InterPro" id="IPR024326">
    <property type="entry name" value="RRP7_C"/>
</dbReference>
<comment type="caution">
    <text evidence="4">The sequence shown here is derived from an EMBL/GenBank/DDBJ whole genome shotgun (WGS) entry which is preliminary data.</text>
</comment>
<keyword evidence="5" id="KW-1185">Reference proteome</keyword>
<feature type="coiled-coil region" evidence="2">
    <location>
        <begin position="281"/>
        <end position="308"/>
    </location>
</feature>
<evidence type="ECO:0000313" key="4">
    <source>
        <dbReference type="EMBL" id="KAE9594948.1"/>
    </source>
</evidence>
<dbReference type="InterPro" id="IPR040446">
    <property type="entry name" value="RRP7"/>
</dbReference>
<reference evidence="5" key="1">
    <citation type="journal article" date="2020" name="Nat. Commun.">
        <title>Genome sequence of the cluster root forming white lupin.</title>
        <authorList>
            <person name="Hufnagel B."/>
            <person name="Marques A."/>
            <person name="Soriano A."/>
            <person name="Marques L."/>
            <person name="Divol F."/>
            <person name="Doumas P."/>
            <person name="Sallet E."/>
            <person name="Mancinotti D."/>
            <person name="Carrere S."/>
            <person name="Marande W."/>
            <person name="Arribat S."/>
            <person name="Keller J."/>
            <person name="Huneau C."/>
            <person name="Blein T."/>
            <person name="Aime D."/>
            <person name="Laguerre M."/>
            <person name="Taylor J."/>
            <person name="Schubert V."/>
            <person name="Nelson M."/>
            <person name="Geu-Flores F."/>
            <person name="Crespi M."/>
            <person name="Gallardo-Guerrero K."/>
            <person name="Delaux P.-M."/>
            <person name="Salse J."/>
            <person name="Berges H."/>
            <person name="Guyot R."/>
            <person name="Gouzy J."/>
            <person name="Peret B."/>
        </authorList>
    </citation>
    <scope>NUCLEOTIDE SEQUENCE [LARGE SCALE GENOMIC DNA]</scope>
    <source>
        <strain evidence="5">cv. Amiga</strain>
    </source>
</reference>
<dbReference type="GO" id="GO:0034456">
    <property type="term" value="C:UTP-C complex"/>
    <property type="evidence" value="ECO:0007669"/>
    <property type="project" value="TreeGrafter"/>
</dbReference>
<feature type="compositionally biased region" description="Basic and acidic residues" evidence="3">
    <location>
        <begin position="111"/>
        <end position="125"/>
    </location>
</feature>
<feature type="compositionally biased region" description="Basic residues" evidence="3">
    <location>
        <begin position="66"/>
        <end position="81"/>
    </location>
</feature>
<dbReference type="AlphaFoldDB" id="A0A6A5NZS2"/>
<name>A0A6A5NZS2_LUPAL</name>
<keyword evidence="2" id="KW-0175">Coiled coil</keyword>
<feature type="region of interest" description="Disordered" evidence="3">
    <location>
        <begin position="47"/>
        <end position="147"/>
    </location>
</feature>
<accession>A0A6A5NZS2</accession>
<protein>
    <submittedName>
        <fullName evidence="4">Putative ribosomal RNA-processing protein</fullName>
    </submittedName>
</protein>
<proteinExistence type="inferred from homology"/>
<comment type="similarity">
    <text evidence="1">Belongs to the RRP7 family.</text>
</comment>
<dbReference type="GO" id="GO:0032545">
    <property type="term" value="C:CURI complex"/>
    <property type="evidence" value="ECO:0007669"/>
    <property type="project" value="TreeGrafter"/>
</dbReference>
<dbReference type="Pfam" id="PF12923">
    <property type="entry name" value="RRP7"/>
    <property type="match status" value="1"/>
</dbReference>
<feature type="compositionally biased region" description="Basic residues" evidence="3">
    <location>
        <begin position="132"/>
        <end position="144"/>
    </location>
</feature>
<evidence type="ECO:0000256" key="1">
    <source>
        <dbReference type="ARBA" id="ARBA00006110"/>
    </source>
</evidence>
<feature type="compositionally biased region" description="Basic and acidic residues" evidence="3">
    <location>
        <begin position="1"/>
        <end position="15"/>
    </location>
</feature>
<sequence length="314" mass="36572">MQSEKMKKEKYSIDKKRTKKNKNLVRRHRAKDEVDLEEKKTDEILDNYPSEVRDNVTDTDIGAVEKKKKAKSSVNKKRKNRDKIPVGKQGTNDEVDLEEKSDVIVDNCPSETHDDIREFKEHEDADTGAAIKPRRSKKAKKKRRKEEIFVEEAQNSLEKAEEPDHDNIYIISSGDDDCSKGMRKWISEYHQSRPGLNVLQQQIDDFITAHEEKLEEERREREARAADGGWTVVVHHKGRKKTTDAESGVAVGSVAQAAVEHKMTKKKHNGVGLDFYRFQKREAQRNEIMMLQSKFEEDKKRLQQLRAARKFRPY</sequence>